<dbReference type="InterPro" id="IPR011013">
    <property type="entry name" value="Gal_mutarotase_sf_dom"/>
</dbReference>
<evidence type="ECO:0000313" key="1">
    <source>
        <dbReference type="EMBL" id="MBU3857194.1"/>
    </source>
</evidence>
<dbReference type="GO" id="GO:0005975">
    <property type="term" value="P:carbohydrate metabolic process"/>
    <property type="evidence" value="ECO:0007669"/>
    <property type="project" value="InterPro"/>
</dbReference>
<dbReference type="InterPro" id="IPR032342">
    <property type="entry name" value="DUF4861"/>
</dbReference>
<dbReference type="GO" id="GO:0030246">
    <property type="term" value="F:carbohydrate binding"/>
    <property type="evidence" value="ECO:0007669"/>
    <property type="project" value="InterPro"/>
</dbReference>
<dbReference type="EMBL" id="JAHLFJ010000107">
    <property type="protein sequence ID" value="MBU3857194.1"/>
    <property type="molecule type" value="Genomic_DNA"/>
</dbReference>
<dbReference type="AlphaFoldDB" id="A0A948TPL3"/>
<dbReference type="Pfam" id="PF16153">
    <property type="entry name" value="DUF4861"/>
    <property type="match status" value="1"/>
</dbReference>
<gene>
    <name evidence="1" type="ORF">H9928_11760</name>
</gene>
<comment type="caution">
    <text evidence="1">The sequence shown here is derived from an EMBL/GenBank/DDBJ whole genome shotgun (WGS) entry which is preliminary data.</text>
</comment>
<dbReference type="GO" id="GO:0003824">
    <property type="term" value="F:catalytic activity"/>
    <property type="evidence" value="ECO:0007669"/>
    <property type="project" value="InterPro"/>
</dbReference>
<organism evidence="1 2">
    <name type="scientific">Candidatus Phocaeicola excrementipullorum</name>
    <dbReference type="NCBI Taxonomy" id="2838731"/>
    <lineage>
        <taxon>Bacteria</taxon>
        <taxon>Pseudomonadati</taxon>
        <taxon>Bacteroidota</taxon>
        <taxon>Bacteroidia</taxon>
        <taxon>Bacteroidales</taxon>
        <taxon>Bacteroidaceae</taxon>
        <taxon>Phocaeicola</taxon>
    </lineage>
</organism>
<accession>A0A948TPL3</accession>
<reference evidence="1" key="1">
    <citation type="journal article" date="2021" name="PeerJ">
        <title>Extensive microbial diversity within the chicken gut microbiome revealed by metagenomics and culture.</title>
        <authorList>
            <person name="Gilroy R."/>
            <person name="Ravi A."/>
            <person name="Getino M."/>
            <person name="Pursley I."/>
            <person name="Horton D.L."/>
            <person name="Alikhan N.F."/>
            <person name="Baker D."/>
            <person name="Gharbi K."/>
            <person name="Hall N."/>
            <person name="Watson M."/>
            <person name="Adriaenssens E.M."/>
            <person name="Foster-Nyarko E."/>
            <person name="Jarju S."/>
            <person name="Secka A."/>
            <person name="Antonio M."/>
            <person name="Oren A."/>
            <person name="Chaudhuri R.R."/>
            <person name="La Ragione R."/>
            <person name="Hildebrand F."/>
            <person name="Pallen M.J."/>
        </authorList>
    </citation>
    <scope>NUCLEOTIDE SEQUENCE</scope>
    <source>
        <strain evidence="1">8470</strain>
    </source>
</reference>
<dbReference type="SUPFAM" id="SSF74650">
    <property type="entry name" value="Galactose mutarotase-like"/>
    <property type="match status" value="1"/>
</dbReference>
<evidence type="ECO:0000313" key="2">
    <source>
        <dbReference type="Proteomes" id="UP000784286"/>
    </source>
</evidence>
<sequence>MKKTLFVAAACAVGLCGCSDSQSVTVSITNPLGMNRSGEMVEVPVEQVFKKLNLPDTAQVVVYDSKAQEVPYQLTYDDKIIFPVAVDANATVDYTIQKGTPSIVNTLVYGRQYPERLDDIAWENDRAAYRAYGPALQRTGEKAYGYDVFTKSVEELVVEDRYKMELDSASRAKIAELRKAGKKEEAQNLQNSISYHIDHGNGMDCYAVGPTLGGGTSALLADSAIVYPYCYKDYEILDNGPLRFTVKLTFNPLTVKNDTNVVETRIIQLDKGSQLNKTTVSYANLSQPAPVAGGLVIHAASPEAYTYSAEDGYIAYADPTTNAKADNGTVYVGAVFPAPLAEAKVQLFEKPVGDALGHVLGITNYEPNSDFVYYWGSGWSKYGFEKAEDWNNYLKTYAAEVRSPLVVTVKD</sequence>
<proteinExistence type="predicted"/>
<dbReference type="PROSITE" id="PS51257">
    <property type="entry name" value="PROKAR_LIPOPROTEIN"/>
    <property type="match status" value="1"/>
</dbReference>
<reference evidence="1" key="2">
    <citation type="submission" date="2021-04" db="EMBL/GenBank/DDBJ databases">
        <authorList>
            <person name="Gilroy R."/>
        </authorList>
    </citation>
    <scope>NUCLEOTIDE SEQUENCE</scope>
    <source>
        <strain evidence="1">8470</strain>
    </source>
</reference>
<dbReference type="Proteomes" id="UP000784286">
    <property type="component" value="Unassembled WGS sequence"/>
</dbReference>
<protein>
    <submittedName>
        <fullName evidence="1">DUF4861 domain-containing protein</fullName>
    </submittedName>
</protein>
<name>A0A948TPL3_9BACT</name>